<sequence>MSWLARQEERGGYNSERSYYNTYSILAQTENNLRFFGHFLDLDQSNRKAELAMNCGEKGSISLVILIYV</sequence>
<dbReference type="InParanoid" id="A7F997"/>
<dbReference type="Proteomes" id="UP000001312">
    <property type="component" value="Unassembled WGS sequence"/>
</dbReference>
<proteinExistence type="predicted"/>
<gene>
    <name evidence="1" type="ORF">SS1G_14178</name>
</gene>
<accession>A7F997</accession>
<dbReference type="KEGG" id="ssl:SS1G_14178"/>
<evidence type="ECO:0000313" key="1">
    <source>
        <dbReference type="EMBL" id="EDO00308.1"/>
    </source>
</evidence>
<evidence type="ECO:0000313" key="2">
    <source>
        <dbReference type="Proteomes" id="UP000001312"/>
    </source>
</evidence>
<keyword evidence="2" id="KW-1185">Reference proteome</keyword>
<reference evidence="2" key="1">
    <citation type="journal article" date="2011" name="PLoS Genet.">
        <title>Genomic analysis of the necrotrophic fungal pathogens Sclerotinia sclerotiorum and Botrytis cinerea.</title>
        <authorList>
            <person name="Amselem J."/>
            <person name="Cuomo C.A."/>
            <person name="van Kan J.A."/>
            <person name="Viaud M."/>
            <person name="Benito E.P."/>
            <person name="Couloux A."/>
            <person name="Coutinho P.M."/>
            <person name="de Vries R.P."/>
            <person name="Dyer P.S."/>
            <person name="Fillinger S."/>
            <person name="Fournier E."/>
            <person name="Gout L."/>
            <person name="Hahn M."/>
            <person name="Kohn L."/>
            <person name="Lapalu N."/>
            <person name="Plummer K.M."/>
            <person name="Pradier J.M."/>
            <person name="Quevillon E."/>
            <person name="Sharon A."/>
            <person name="Simon A."/>
            <person name="ten Have A."/>
            <person name="Tudzynski B."/>
            <person name="Tudzynski P."/>
            <person name="Wincker P."/>
            <person name="Andrew M."/>
            <person name="Anthouard V."/>
            <person name="Beever R.E."/>
            <person name="Beffa R."/>
            <person name="Benoit I."/>
            <person name="Bouzid O."/>
            <person name="Brault B."/>
            <person name="Chen Z."/>
            <person name="Choquer M."/>
            <person name="Collemare J."/>
            <person name="Cotton P."/>
            <person name="Danchin E.G."/>
            <person name="Da Silva C."/>
            <person name="Gautier A."/>
            <person name="Giraud C."/>
            <person name="Giraud T."/>
            <person name="Gonzalez C."/>
            <person name="Grossetete S."/>
            <person name="Guldener U."/>
            <person name="Henrissat B."/>
            <person name="Howlett B.J."/>
            <person name="Kodira C."/>
            <person name="Kretschmer M."/>
            <person name="Lappartient A."/>
            <person name="Leroch M."/>
            <person name="Levis C."/>
            <person name="Mauceli E."/>
            <person name="Neuveglise C."/>
            <person name="Oeser B."/>
            <person name="Pearson M."/>
            <person name="Poulain J."/>
            <person name="Poussereau N."/>
            <person name="Quesneville H."/>
            <person name="Rascle C."/>
            <person name="Schumacher J."/>
            <person name="Segurens B."/>
            <person name="Sexton A."/>
            <person name="Silva E."/>
            <person name="Sirven C."/>
            <person name="Soanes D.M."/>
            <person name="Talbot N.J."/>
            <person name="Templeton M."/>
            <person name="Yandava C."/>
            <person name="Yarden O."/>
            <person name="Zeng Q."/>
            <person name="Rollins J.A."/>
            <person name="Lebrun M.H."/>
            <person name="Dickman M."/>
        </authorList>
    </citation>
    <scope>NUCLEOTIDE SEQUENCE [LARGE SCALE GENOMIC DNA]</scope>
    <source>
        <strain evidence="2">ATCC 18683 / 1980 / Ss-1</strain>
    </source>
</reference>
<protein>
    <submittedName>
        <fullName evidence="1">Uncharacterized protein</fullName>
    </submittedName>
</protein>
<name>A7F997_SCLS1</name>
<organism evidence="1 2">
    <name type="scientific">Sclerotinia sclerotiorum (strain ATCC 18683 / 1980 / Ss-1)</name>
    <name type="common">White mold</name>
    <name type="synonym">Whetzelinia sclerotiorum</name>
    <dbReference type="NCBI Taxonomy" id="665079"/>
    <lineage>
        <taxon>Eukaryota</taxon>
        <taxon>Fungi</taxon>
        <taxon>Dikarya</taxon>
        <taxon>Ascomycota</taxon>
        <taxon>Pezizomycotina</taxon>
        <taxon>Leotiomycetes</taxon>
        <taxon>Helotiales</taxon>
        <taxon>Sclerotiniaceae</taxon>
        <taxon>Sclerotinia</taxon>
    </lineage>
</organism>
<dbReference type="AlphaFoldDB" id="A7F997"/>
<dbReference type="RefSeq" id="XP_001584895.1">
    <property type="nucleotide sequence ID" value="XM_001584845.1"/>
</dbReference>
<dbReference type="EMBL" id="CH476650">
    <property type="protein sequence ID" value="EDO00308.1"/>
    <property type="molecule type" value="Genomic_DNA"/>
</dbReference>
<dbReference type="GeneID" id="5480902"/>